<dbReference type="CDD" id="cd01359">
    <property type="entry name" value="Argininosuccinate_lyase"/>
    <property type="match status" value="1"/>
</dbReference>
<dbReference type="Pfam" id="PF00206">
    <property type="entry name" value="Lyase_1"/>
    <property type="match status" value="1"/>
</dbReference>
<dbReference type="PANTHER" id="PTHR43814">
    <property type="entry name" value="ARGININOSUCCINATE LYASE"/>
    <property type="match status" value="1"/>
</dbReference>
<name>A0A074MAU1_9SPHN</name>
<dbReference type="Proteomes" id="UP000027866">
    <property type="component" value="Unassembled WGS sequence"/>
</dbReference>
<dbReference type="GO" id="GO:0042450">
    <property type="term" value="P:L-arginine biosynthetic process via ornithine"/>
    <property type="evidence" value="ECO:0007669"/>
    <property type="project" value="UniProtKB-UniRule"/>
</dbReference>
<evidence type="ECO:0000256" key="2">
    <source>
        <dbReference type="ARBA" id="ARBA00004941"/>
    </source>
</evidence>
<dbReference type="OrthoDB" id="9769623at2"/>
<accession>A0A074MAU1</accession>
<dbReference type="NCBIfam" id="TIGR00838">
    <property type="entry name" value="argH"/>
    <property type="match status" value="1"/>
</dbReference>
<dbReference type="Gene3D" id="1.10.40.30">
    <property type="entry name" value="Fumarase/aspartase (C-terminal domain)"/>
    <property type="match status" value="1"/>
</dbReference>
<proteinExistence type="inferred from homology"/>
<dbReference type="FunFam" id="1.20.200.10:FF:000015">
    <property type="entry name" value="argininosuccinate lyase isoform X2"/>
    <property type="match status" value="1"/>
</dbReference>
<dbReference type="InterPro" id="IPR024083">
    <property type="entry name" value="Fumarase/histidase_N"/>
</dbReference>
<dbReference type="Gene3D" id="1.20.200.10">
    <property type="entry name" value="Fumarase/aspartase (Central domain)"/>
    <property type="match status" value="1"/>
</dbReference>
<dbReference type="EMBL" id="JMIX01000016">
    <property type="protein sequence ID" value="KEO88958.1"/>
    <property type="molecule type" value="Genomic_DNA"/>
</dbReference>
<evidence type="ECO:0000313" key="11">
    <source>
        <dbReference type="Proteomes" id="UP000027866"/>
    </source>
</evidence>
<dbReference type="Pfam" id="PF14698">
    <property type="entry name" value="ASL_C2"/>
    <property type="match status" value="1"/>
</dbReference>
<dbReference type="EC" id="4.3.2.1" evidence="3 7"/>
<dbReference type="InterPro" id="IPR008948">
    <property type="entry name" value="L-Aspartase-like"/>
</dbReference>
<dbReference type="UniPathway" id="UPA00068">
    <property type="reaction ID" value="UER00114"/>
</dbReference>
<reference evidence="10 11" key="1">
    <citation type="submission" date="2014-04" db="EMBL/GenBank/DDBJ databases">
        <title>A comprehensive comparison of genomes of Erythrobacter spp. Strains.</title>
        <authorList>
            <person name="Zheng Q."/>
        </authorList>
    </citation>
    <scope>NUCLEOTIDE SEQUENCE [LARGE SCALE GENOMIC DNA]</scope>
    <source>
        <strain evidence="10 11">DSM 8509</strain>
    </source>
</reference>
<dbReference type="InterPro" id="IPR000362">
    <property type="entry name" value="Fumarate_lyase_fam"/>
</dbReference>
<comment type="catalytic activity">
    <reaction evidence="1 7">
        <text>2-(N(omega)-L-arginino)succinate = fumarate + L-arginine</text>
        <dbReference type="Rhea" id="RHEA:24020"/>
        <dbReference type="ChEBI" id="CHEBI:29806"/>
        <dbReference type="ChEBI" id="CHEBI:32682"/>
        <dbReference type="ChEBI" id="CHEBI:57472"/>
        <dbReference type="EC" id="4.3.2.1"/>
    </reaction>
</comment>
<evidence type="ECO:0000256" key="4">
    <source>
        <dbReference type="ARBA" id="ARBA00022571"/>
    </source>
</evidence>
<sequence length="465" mass="50061">MWGGRFAEGPSAIMREINASIPFDKALWRQDIAASEAHVAMLAAQGIVSAEDARAISDGLAAIAHEYERDGVPENWDLEDIHMTTEARLAELIGPAAGRLHTARSRNDQVATDFRLWVREALDEMDAGLAALQRALVTRAGEHAATIMPGFTHLQTAQPVTLGHHLMAYYEMFRRDRSRLADARDRLNECPLGSAALAGTGFPIDREITSEALGFDRPTANSLDAVSDRDFALDYLFTASACALHLSRLAEELVLWASQPFGFVRLPDSLSTGSSIMPQKKNPDAAELVRGHAGRVIGCATALMVTMKGLPLAYSKDMQDDKPPVFEAASLMALSIAAMTGMIGDATFATARMRQAAEMGYATATDLADWLVREAGIPFREAHHVTGAVVKFADARGLALNEVPLADLAAIDERIDERVFDALSVDASVAARASYGGTAPEQVRMQVDRARAALGMETLTGEAGE</sequence>
<dbReference type="PANTHER" id="PTHR43814:SF1">
    <property type="entry name" value="ARGININOSUCCINATE LYASE"/>
    <property type="match status" value="1"/>
</dbReference>
<dbReference type="AlphaFoldDB" id="A0A074MAU1"/>
<dbReference type="FunFam" id="1.10.275.10:FF:000002">
    <property type="entry name" value="Argininosuccinate lyase"/>
    <property type="match status" value="1"/>
</dbReference>
<dbReference type="PROSITE" id="PS00163">
    <property type="entry name" value="FUMARATE_LYASES"/>
    <property type="match status" value="1"/>
</dbReference>
<evidence type="ECO:0000256" key="7">
    <source>
        <dbReference type="HAMAP-Rule" id="MF_00006"/>
    </source>
</evidence>
<dbReference type="RefSeq" id="WP_034906952.1">
    <property type="nucleotide sequence ID" value="NZ_CP017057.1"/>
</dbReference>
<evidence type="ECO:0000256" key="6">
    <source>
        <dbReference type="ARBA" id="ARBA00023239"/>
    </source>
</evidence>
<keyword evidence="4 7" id="KW-0055">Arginine biosynthesis</keyword>
<dbReference type="SUPFAM" id="SSF48557">
    <property type="entry name" value="L-aspartase-like"/>
    <property type="match status" value="1"/>
</dbReference>
<dbReference type="PATRIC" id="fig|39960.10.peg.2364"/>
<feature type="domain" description="Fumarate lyase N-terminal" evidence="8">
    <location>
        <begin position="4"/>
        <end position="298"/>
    </location>
</feature>
<keyword evidence="5 7" id="KW-0028">Amino-acid biosynthesis</keyword>
<evidence type="ECO:0000259" key="8">
    <source>
        <dbReference type="Pfam" id="PF00206"/>
    </source>
</evidence>
<dbReference type="GO" id="GO:0004056">
    <property type="term" value="F:argininosuccinate lyase activity"/>
    <property type="evidence" value="ECO:0007669"/>
    <property type="project" value="UniProtKB-UniRule"/>
</dbReference>
<evidence type="ECO:0000256" key="5">
    <source>
        <dbReference type="ARBA" id="ARBA00022605"/>
    </source>
</evidence>
<evidence type="ECO:0000313" key="10">
    <source>
        <dbReference type="EMBL" id="KEO88958.1"/>
    </source>
</evidence>
<comment type="pathway">
    <text evidence="2 7">Amino-acid biosynthesis; L-arginine biosynthesis; L-arginine from L-ornithine and carbamoyl phosphate: step 3/3.</text>
</comment>
<dbReference type="InterPro" id="IPR020557">
    <property type="entry name" value="Fumarate_lyase_CS"/>
</dbReference>
<dbReference type="InterPro" id="IPR009049">
    <property type="entry name" value="Argininosuccinate_lyase"/>
</dbReference>
<organism evidence="10 11">
    <name type="scientific">Erythrobacter litoralis</name>
    <dbReference type="NCBI Taxonomy" id="39960"/>
    <lineage>
        <taxon>Bacteria</taxon>
        <taxon>Pseudomonadati</taxon>
        <taxon>Pseudomonadota</taxon>
        <taxon>Alphaproteobacteria</taxon>
        <taxon>Sphingomonadales</taxon>
        <taxon>Erythrobacteraceae</taxon>
        <taxon>Erythrobacter/Porphyrobacter group</taxon>
        <taxon>Erythrobacter</taxon>
    </lineage>
</organism>
<gene>
    <name evidence="7" type="primary">argH</name>
    <name evidence="10" type="ORF">EH32_04440</name>
</gene>
<dbReference type="PRINTS" id="PR00145">
    <property type="entry name" value="ARGSUCLYASE"/>
</dbReference>
<keyword evidence="6 7" id="KW-0456">Lyase</keyword>
<dbReference type="InterPro" id="IPR029419">
    <property type="entry name" value="Arg_succ_lyase_C"/>
</dbReference>
<dbReference type="Gene3D" id="1.10.275.10">
    <property type="entry name" value="Fumarase/aspartase (N-terminal domain)"/>
    <property type="match status" value="1"/>
</dbReference>
<dbReference type="InterPro" id="IPR022761">
    <property type="entry name" value="Fumarate_lyase_N"/>
</dbReference>
<feature type="domain" description="Argininosuccinate lyase C-terminal" evidence="9">
    <location>
        <begin position="361"/>
        <end position="430"/>
    </location>
</feature>
<dbReference type="FunFam" id="1.10.40.30:FF:000001">
    <property type="entry name" value="Argininosuccinate lyase"/>
    <property type="match status" value="1"/>
</dbReference>
<evidence type="ECO:0000256" key="3">
    <source>
        <dbReference type="ARBA" id="ARBA00012338"/>
    </source>
</evidence>
<protein>
    <recommendedName>
        <fullName evidence="3 7">Argininosuccinate lyase</fullName>
        <shortName evidence="7">ASAL</shortName>
        <ecNumber evidence="3 7">4.3.2.1</ecNumber>
    </recommendedName>
    <alternativeName>
        <fullName evidence="7">Arginosuccinase</fullName>
    </alternativeName>
</protein>
<dbReference type="GO" id="GO:0005829">
    <property type="term" value="C:cytosol"/>
    <property type="evidence" value="ECO:0007669"/>
    <property type="project" value="TreeGrafter"/>
</dbReference>
<comment type="subcellular location">
    <subcellularLocation>
        <location evidence="7">Cytoplasm</location>
    </subcellularLocation>
</comment>
<dbReference type="PRINTS" id="PR00149">
    <property type="entry name" value="FUMRATELYASE"/>
</dbReference>
<evidence type="ECO:0000259" key="9">
    <source>
        <dbReference type="Pfam" id="PF14698"/>
    </source>
</evidence>
<dbReference type="HAMAP" id="MF_00006">
    <property type="entry name" value="Arg_succ_lyase"/>
    <property type="match status" value="1"/>
</dbReference>
<comment type="similarity">
    <text evidence="7">Belongs to the lyase 1 family. Argininosuccinate lyase subfamily.</text>
</comment>
<evidence type="ECO:0000256" key="1">
    <source>
        <dbReference type="ARBA" id="ARBA00000985"/>
    </source>
</evidence>
<keyword evidence="11" id="KW-1185">Reference proteome</keyword>
<comment type="caution">
    <text evidence="10">The sequence shown here is derived from an EMBL/GenBank/DDBJ whole genome shotgun (WGS) entry which is preliminary data.</text>
</comment>
<keyword evidence="7" id="KW-0963">Cytoplasm</keyword>
<dbReference type="KEGG" id="elq:Ga0102493_11114"/>